<evidence type="ECO:0000313" key="3">
    <source>
        <dbReference type="EMBL" id="TFF39317.1"/>
    </source>
</evidence>
<reference evidence="3 4" key="1">
    <citation type="journal article" date="2017" name="Int. J. Syst. Evol. Microbiol.">
        <title>Mucilaginibacterpsychrotolerans sp. nov., isolated from peatlands.</title>
        <authorList>
            <person name="Deng Y."/>
            <person name="Shen L."/>
            <person name="Xu B."/>
            <person name="Liu Y."/>
            <person name="Gu Z."/>
            <person name="Liu H."/>
            <person name="Zhou Y."/>
        </authorList>
    </citation>
    <scope>NUCLEOTIDE SEQUENCE [LARGE SCALE GENOMIC DNA]</scope>
    <source>
        <strain evidence="3 4">NH7-4</strain>
    </source>
</reference>
<dbReference type="Proteomes" id="UP000297540">
    <property type="component" value="Unassembled WGS sequence"/>
</dbReference>
<evidence type="ECO:0000259" key="2">
    <source>
        <dbReference type="Pfam" id="PF07364"/>
    </source>
</evidence>
<dbReference type="EMBL" id="SOZE01000004">
    <property type="protein sequence ID" value="TFF39317.1"/>
    <property type="molecule type" value="Genomic_DNA"/>
</dbReference>
<dbReference type="RefSeq" id="WP_133227567.1">
    <property type="nucleotide sequence ID" value="NZ_SOZE01000004.1"/>
</dbReference>
<proteinExistence type="predicted"/>
<dbReference type="OrthoDB" id="9815420at2"/>
<accession>A0A4Y8SLC8</accession>
<keyword evidence="4" id="KW-1185">Reference proteome</keyword>
<protein>
    <submittedName>
        <fullName evidence="3">M81 family peptidase</fullName>
    </submittedName>
</protein>
<dbReference type="InterPro" id="IPR015995">
    <property type="entry name" value="MlrC_N"/>
</dbReference>
<gene>
    <name evidence="3" type="ORF">E2R66_06770</name>
</gene>
<dbReference type="InterPro" id="IPR009197">
    <property type="entry name" value="MlrC"/>
</dbReference>
<feature type="domain" description="Microcystin LR degradation protein MlrC C-terminal" evidence="1">
    <location>
        <begin position="326"/>
        <end position="496"/>
    </location>
</feature>
<evidence type="ECO:0000313" key="4">
    <source>
        <dbReference type="Proteomes" id="UP000297540"/>
    </source>
</evidence>
<name>A0A4Y8SLC8_9SPHI</name>
<evidence type="ECO:0000259" key="1">
    <source>
        <dbReference type="Pfam" id="PF07171"/>
    </source>
</evidence>
<sequence>MKLTSLSILLLSIVTTFVISSYKYVHQRPWQLPRIAIAGIAIESSTFSPARTDEAAFHAKYGPAGFTSYPFLSADSALRNRAIWIPTVIARALPGGVVTRQAYESLVNKTIDSLKKHLPYDGVYLDIHGAMSVEGLDDPEGDYLERIRKAVGNTTLISTSMDLHGNVSYRLAQNTDLITCYRKAPHEDALETKKRAITQLLNRIETGKGKPPYKAYVRIPVLLPGEKTSTRQEPAKSVYAAVTPAANQPGIVDASLWVGYAWADEPRNHAAAMAVGDDKYATIQTAEKLARTFWNARSGYHFVAPAGSLAVCLSTALSSSKRPFFISDCGDNPTAGAAGDVTWTLKALLARPEFAREDGPSLIYAAIPGAEFAEKALAAGVGAHVEGYVGALVDHRFAGPVLLSGKIIAVVKGDEQAEIEVVVQVGALKVIVTKIRKSYRTEADFKRLGLDMYKADIVVVKLGYLDPDLYKAQAGWMLALTPGGADQDLEHLKFKRIQRPMFPFDKAMATPDLSAKLIPLSGK</sequence>
<dbReference type="Pfam" id="PF07364">
    <property type="entry name" value="DUF1485"/>
    <property type="match status" value="1"/>
</dbReference>
<comment type="caution">
    <text evidence="3">The sequence shown here is derived from an EMBL/GenBank/DDBJ whole genome shotgun (WGS) entry which is preliminary data.</text>
</comment>
<dbReference type="PIRSF" id="PIRSF012702">
    <property type="entry name" value="UCP012702"/>
    <property type="match status" value="1"/>
</dbReference>
<dbReference type="InterPro" id="IPR010799">
    <property type="entry name" value="MlrC_C"/>
</dbReference>
<feature type="domain" description="Microcystin LR degradation protein MlrC N-terminal" evidence="2">
    <location>
        <begin position="34"/>
        <end position="316"/>
    </location>
</feature>
<dbReference type="AlphaFoldDB" id="A0A4Y8SLC8"/>
<dbReference type="Pfam" id="PF07171">
    <property type="entry name" value="MlrC_C"/>
    <property type="match status" value="1"/>
</dbReference>
<organism evidence="3 4">
    <name type="scientific">Mucilaginibacter psychrotolerans</name>
    <dbReference type="NCBI Taxonomy" id="1524096"/>
    <lineage>
        <taxon>Bacteria</taxon>
        <taxon>Pseudomonadati</taxon>
        <taxon>Bacteroidota</taxon>
        <taxon>Sphingobacteriia</taxon>
        <taxon>Sphingobacteriales</taxon>
        <taxon>Sphingobacteriaceae</taxon>
        <taxon>Mucilaginibacter</taxon>
    </lineage>
</organism>